<dbReference type="SUPFAM" id="SSF48452">
    <property type="entry name" value="TPR-like"/>
    <property type="match status" value="2"/>
</dbReference>
<evidence type="ECO:0000313" key="9">
    <source>
        <dbReference type="Proteomes" id="UP000031599"/>
    </source>
</evidence>
<dbReference type="PROSITE" id="PS00108">
    <property type="entry name" value="PROTEIN_KINASE_ST"/>
    <property type="match status" value="1"/>
</dbReference>
<dbReference type="GO" id="GO:0005524">
    <property type="term" value="F:ATP binding"/>
    <property type="evidence" value="ECO:0007669"/>
    <property type="project" value="UniProtKB-UniRule"/>
</dbReference>
<accession>A0A0C2CXC6</accession>
<dbReference type="PANTHER" id="PTHR43289:SF6">
    <property type="entry name" value="SERINE_THREONINE-PROTEIN KINASE NEKL-3"/>
    <property type="match status" value="1"/>
</dbReference>
<dbReference type="InterPro" id="IPR008271">
    <property type="entry name" value="Ser/Thr_kinase_AS"/>
</dbReference>
<organism evidence="8 9">
    <name type="scientific">Enhygromyxa salina</name>
    <dbReference type="NCBI Taxonomy" id="215803"/>
    <lineage>
        <taxon>Bacteria</taxon>
        <taxon>Pseudomonadati</taxon>
        <taxon>Myxococcota</taxon>
        <taxon>Polyangia</taxon>
        <taxon>Nannocystales</taxon>
        <taxon>Nannocystaceae</taxon>
        <taxon>Enhygromyxa</taxon>
    </lineage>
</organism>
<gene>
    <name evidence="8" type="ORF">DB30_07009</name>
</gene>
<dbReference type="AlphaFoldDB" id="A0A0C2CXC6"/>
<feature type="domain" description="Protein kinase" evidence="7">
    <location>
        <begin position="42"/>
        <end position="323"/>
    </location>
</feature>
<dbReference type="SUPFAM" id="SSF56112">
    <property type="entry name" value="Protein kinase-like (PK-like)"/>
    <property type="match status" value="1"/>
</dbReference>
<feature type="region of interest" description="Disordered" evidence="6">
    <location>
        <begin position="1"/>
        <end position="35"/>
    </location>
</feature>
<keyword evidence="3" id="KW-0418">Kinase</keyword>
<proteinExistence type="predicted"/>
<name>A0A0C2CXC6_9BACT</name>
<dbReference type="InterPro" id="IPR000719">
    <property type="entry name" value="Prot_kinase_dom"/>
</dbReference>
<evidence type="ECO:0000259" key="7">
    <source>
        <dbReference type="PROSITE" id="PS50011"/>
    </source>
</evidence>
<comment type="caution">
    <text evidence="8">The sequence shown here is derived from an EMBL/GenBank/DDBJ whole genome shotgun (WGS) entry which is preliminary data.</text>
</comment>
<dbReference type="Pfam" id="PF00069">
    <property type="entry name" value="Pkinase"/>
    <property type="match status" value="1"/>
</dbReference>
<sequence length="969" mass="103513">MMDSETQDYATTDPTDLTGAAPVDGGPSPNPDHDGVLRVGRYPIIRKIGEGGMGVVYACYDESLDRRLAIKLLNSRFRARSAQTRLEREAQALARLSHPNVVQIYETGTHQDALYLAMEYVEGQTLREWLRDAKRSWQSIVKVVLGAGRGIAAAHAAGMIHRDLKPDNLMVGRDGRVRVLDFGLARGVSDSATNLDETDDDNHPHGPELAGLLTKGVTRAGTILGTPAYMAPEQHEGQPSDAKSDQFALCVVAYEALFGTRPFPGQDRETIAAAIAAGQPALGEDSRGVPRRVRAAIVRGLASDPDQRWPSVDALLDQLSRALAGPRRRRLGVGLVALLGAAAVGPWLLAQPAAAGPQCNPDPSALVGVWDPSRRAAVRAGITRASGGPTPASAYVEAGLDAWAQTWVRQQQRACEATWVDGRQSEAMLDKRTTCLDRQLRAFAAMTELLADPDPELLARTPELLAGLPDLDACASAELVEVHYPLPGDPQRAKAIAQGFEAVARARMLATTGRLTEADASVEALAQSAPDYPPLALEVRALAGERQLWHGRLDPGLEAAVNSARAAEALHLDDQAASLRARAAIDAAGSWGHPELEQWLVADAQAAVDRIGRANDPRRVDLHGARGWLLDGAGDYSAALAEFRAAVTLATTIGQTVRAELLEVNVARMLTNLGRHDEAARAFETARAAAARHLGPGSPRLAGIELDIGLLAAQRGQFDDANEHLLRARAIVVGALGEHATRATRVDLALAKLALTTGELERARLLFEGVLAADNSRPEWQADAHEAIGVLNFYANDFPGSLAAYAKALELRSAVLAADHPTLAILHSNIGESKAALGDHAGALAAYSHAIATLERRLPPDHFDLAFPLKGRGQSRLASGDAASARVDLERALALHQANPGEPLEWADVEYSLAQAHAQLEDRASARTLAEQARARYLALEQADRAAEIEQWLAQLRPASPHSHAQSSP</sequence>
<evidence type="ECO:0000256" key="3">
    <source>
        <dbReference type="ARBA" id="ARBA00022777"/>
    </source>
</evidence>
<dbReference type="Proteomes" id="UP000031599">
    <property type="component" value="Unassembled WGS sequence"/>
</dbReference>
<dbReference type="PANTHER" id="PTHR43289">
    <property type="entry name" value="MITOGEN-ACTIVATED PROTEIN KINASE KINASE KINASE 20-RELATED"/>
    <property type="match status" value="1"/>
</dbReference>
<dbReference type="GO" id="GO:0004674">
    <property type="term" value="F:protein serine/threonine kinase activity"/>
    <property type="evidence" value="ECO:0007669"/>
    <property type="project" value="TreeGrafter"/>
</dbReference>
<evidence type="ECO:0000256" key="4">
    <source>
        <dbReference type="ARBA" id="ARBA00022840"/>
    </source>
</evidence>
<dbReference type="Pfam" id="PF13424">
    <property type="entry name" value="TPR_12"/>
    <property type="match status" value="2"/>
</dbReference>
<evidence type="ECO:0000256" key="6">
    <source>
        <dbReference type="SAM" id="MobiDB-lite"/>
    </source>
</evidence>
<keyword evidence="1" id="KW-0808">Transferase</keyword>
<dbReference type="Gene3D" id="3.30.200.20">
    <property type="entry name" value="Phosphorylase Kinase, domain 1"/>
    <property type="match status" value="1"/>
</dbReference>
<reference evidence="8 9" key="1">
    <citation type="submission" date="2014-12" db="EMBL/GenBank/DDBJ databases">
        <title>Genome assembly of Enhygromyxa salina DSM 15201.</title>
        <authorList>
            <person name="Sharma G."/>
            <person name="Subramanian S."/>
        </authorList>
    </citation>
    <scope>NUCLEOTIDE SEQUENCE [LARGE SCALE GENOMIC DNA]</scope>
    <source>
        <strain evidence="8 9">DSM 15201</strain>
    </source>
</reference>
<dbReference type="InterPro" id="IPR019734">
    <property type="entry name" value="TPR_rpt"/>
</dbReference>
<keyword evidence="4 5" id="KW-0067">ATP-binding</keyword>
<dbReference type="EMBL" id="JMCC02000076">
    <property type="protein sequence ID" value="KIG14260.1"/>
    <property type="molecule type" value="Genomic_DNA"/>
</dbReference>
<evidence type="ECO:0000256" key="1">
    <source>
        <dbReference type="ARBA" id="ARBA00022679"/>
    </source>
</evidence>
<dbReference type="InterPro" id="IPR017441">
    <property type="entry name" value="Protein_kinase_ATP_BS"/>
</dbReference>
<evidence type="ECO:0000256" key="5">
    <source>
        <dbReference type="PROSITE-ProRule" id="PRU10141"/>
    </source>
</evidence>
<dbReference type="PROSITE" id="PS50011">
    <property type="entry name" value="PROTEIN_KINASE_DOM"/>
    <property type="match status" value="1"/>
</dbReference>
<evidence type="ECO:0000313" key="8">
    <source>
        <dbReference type="EMBL" id="KIG14260.1"/>
    </source>
</evidence>
<dbReference type="InterPro" id="IPR011990">
    <property type="entry name" value="TPR-like_helical_dom_sf"/>
</dbReference>
<dbReference type="CDD" id="cd14014">
    <property type="entry name" value="STKc_PknB_like"/>
    <property type="match status" value="1"/>
</dbReference>
<dbReference type="Gene3D" id="1.10.510.10">
    <property type="entry name" value="Transferase(Phosphotransferase) domain 1"/>
    <property type="match status" value="1"/>
</dbReference>
<protein>
    <submittedName>
        <fullName evidence="8">High-affnity carbon uptake protein Hat/HatR</fullName>
    </submittedName>
</protein>
<dbReference type="SMART" id="SM00220">
    <property type="entry name" value="S_TKc"/>
    <property type="match status" value="1"/>
</dbReference>
<evidence type="ECO:0000256" key="2">
    <source>
        <dbReference type="ARBA" id="ARBA00022741"/>
    </source>
</evidence>
<dbReference type="SMART" id="SM00028">
    <property type="entry name" value="TPR"/>
    <property type="match status" value="5"/>
</dbReference>
<dbReference type="InterPro" id="IPR011009">
    <property type="entry name" value="Kinase-like_dom_sf"/>
</dbReference>
<feature type="binding site" evidence="5">
    <location>
        <position position="71"/>
    </location>
    <ligand>
        <name>ATP</name>
        <dbReference type="ChEBI" id="CHEBI:30616"/>
    </ligand>
</feature>
<dbReference type="PROSITE" id="PS00107">
    <property type="entry name" value="PROTEIN_KINASE_ATP"/>
    <property type="match status" value="1"/>
</dbReference>
<dbReference type="Gene3D" id="1.25.40.10">
    <property type="entry name" value="Tetratricopeptide repeat domain"/>
    <property type="match status" value="2"/>
</dbReference>
<keyword evidence="2 5" id="KW-0547">Nucleotide-binding</keyword>